<proteinExistence type="predicted"/>
<organism evidence="3 4">
    <name type="scientific">Oceanisphaera sediminis</name>
    <dbReference type="NCBI Taxonomy" id="981381"/>
    <lineage>
        <taxon>Bacteria</taxon>
        <taxon>Pseudomonadati</taxon>
        <taxon>Pseudomonadota</taxon>
        <taxon>Gammaproteobacteria</taxon>
        <taxon>Aeromonadales</taxon>
        <taxon>Aeromonadaceae</taxon>
        <taxon>Oceanisphaera</taxon>
    </lineage>
</organism>
<feature type="region of interest" description="Disordered" evidence="1">
    <location>
        <begin position="134"/>
        <end position="153"/>
    </location>
</feature>
<evidence type="ECO:0000256" key="1">
    <source>
        <dbReference type="SAM" id="MobiDB-lite"/>
    </source>
</evidence>
<keyword evidence="2" id="KW-1133">Transmembrane helix</keyword>
<keyword evidence="2" id="KW-0812">Transmembrane</keyword>
<evidence type="ECO:0000313" key="3">
    <source>
        <dbReference type="EMBL" id="GAA3704430.1"/>
    </source>
</evidence>
<dbReference type="RefSeq" id="WP_344962841.1">
    <property type="nucleotide sequence ID" value="NZ_BAABDS010000010.1"/>
</dbReference>
<gene>
    <name evidence="3" type="ORF">GCM10022421_09050</name>
</gene>
<dbReference type="EMBL" id="BAABDS010000010">
    <property type="protein sequence ID" value="GAA3704430.1"/>
    <property type="molecule type" value="Genomic_DNA"/>
</dbReference>
<dbReference type="Proteomes" id="UP001501479">
    <property type="component" value="Unassembled WGS sequence"/>
</dbReference>
<sequence>MATVRLYGDLKRFGREFVFDVSTVGEIFRALCSQLPGFRQAMTPHHYRVRVGKGYLQADQLQQGMSQAAGPDEVIHIVPVASGAKSGWGIFGVVAGAVLVVAGLVTGQLWLTGLGVTLMVGGAAMMLTQTPQMMDNNKGNEAESSRNTSFSNVSNMLPQGRPVPLAYGEIYTGSLVISQGLYSE</sequence>
<reference evidence="4" key="1">
    <citation type="journal article" date="2019" name="Int. J. Syst. Evol. Microbiol.">
        <title>The Global Catalogue of Microorganisms (GCM) 10K type strain sequencing project: providing services to taxonomists for standard genome sequencing and annotation.</title>
        <authorList>
            <consortium name="The Broad Institute Genomics Platform"/>
            <consortium name="The Broad Institute Genome Sequencing Center for Infectious Disease"/>
            <person name="Wu L."/>
            <person name="Ma J."/>
        </authorList>
    </citation>
    <scope>NUCLEOTIDE SEQUENCE [LARGE SCALE GENOMIC DNA]</scope>
    <source>
        <strain evidence="4">JCM 17329</strain>
    </source>
</reference>
<accession>A0ABP7DHJ8</accession>
<feature type="transmembrane region" description="Helical" evidence="2">
    <location>
        <begin position="86"/>
        <end position="104"/>
    </location>
</feature>
<evidence type="ECO:0000313" key="4">
    <source>
        <dbReference type="Proteomes" id="UP001501479"/>
    </source>
</evidence>
<comment type="caution">
    <text evidence="3">The sequence shown here is derived from an EMBL/GenBank/DDBJ whole genome shotgun (WGS) entry which is preliminary data.</text>
</comment>
<evidence type="ECO:0000256" key="2">
    <source>
        <dbReference type="SAM" id="Phobius"/>
    </source>
</evidence>
<name>A0ABP7DHJ8_9GAMM</name>
<feature type="transmembrane region" description="Helical" evidence="2">
    <location>
        <begin position="110"/>
        <end position="128"/>
    </location>
</feature>
<dbReference type="InterPro" id="IPR010654">
    <property type="entry name" value="Phage_lambda_tail_I"/>
</dbReference>
<keyword evidence="2" id="KW-0472">Membrane</keyword>
<protein>
    <submittedName>
        <fullName evidence="3">Tail assembly protein</fullName>
    </submittedName>
</protein>
<keyword evidence="4" id="KW-1185">Reference proteome</keyword>
<dbReference type="Pfam" id="PF06805">
    <property type="entry name" value="Lambda_tail_I"/>
    <property type="match status" value="1"/>
</dbReference>